<dbReference type="AlphaFoldDB" id="A0A8J3FNG3"/>
<dbReference type="Pfam" id="PF00528">
    <property type="entry name" value="BPD_transp_1"/>
    <property type="match status" value="1"/>
</dbReference>
<keyword evidence="10" id="KW-1185">Reference proteome</keyword>
<dbReference type="PANTHER" id="PTHR43744">
    <property type="entry name" value="ABC TRANSPORTER PERMEASE PROTEIN MG189-RELATED-RELATED"/>
    <property type="match status" value="1"/>
</dbReference>
<dbReference type="Gene3D" id="1.10.3720.10">
    <property type="entry name" value="MetI-like"/>
    <property type="match status" value="1"/>
</dbReference>
<evidence type="ECO:0000313" key="10">
    <source>
        <dbReference type="Proteomes" id="UP000656042"/>
    </source>
</evidence>
<evidence type="ECO:0000256" key="6">
    <source>
        <dbReference type="ARBA" id="ARBA00023136"/>
    </source>
</evidence>
<comment type="subcellular location">
    <subcellularLocation>
        <location evidence="1 7">Cell membrane</location>
        <topology evidence="1 7">Multi-pass membrane protein</topology>
    </subcellularLocation>
</comment>
<keyword evidence="4 7" id="KW-0812">Transmembrane</keyword>
<feature type="domain" description="ABC transmembrane type-1" evidence="8">
    <location>
        <begin position="66"/>
        <end position="259"/>
    </location>
</feature>
<dbReference type="InterPro" id="IPR000515">
    <property type="entry name" value="MetI-like"/>
</dbReference>
<dbReference type="PANTHER" id="PTHR43744:SF12">
    <property type="entry name" value="ABC TRANSPORTER PERMEASE PROTEIN MG189-RELATED"/>
    <property type="match status" value="1"/>
</dbReference>
<feature type="transmembrane region" description="Helical" evidence="7">
    <location>
        <begin position="70"/>
        <end position="92"/>
    </location>
</feature>
<dbReference type="GO" id="GO:0055085">
    <property type="term" value="P:transmembrane transport"/>
    <property type="evidence" value="ECO:0007669"/>
    <property type="project" value="InterPro"/>
</dbReference>
<evidence type="ECO:0000256" key="5">
    <source>
        <dbReference type="ARBA" id="ARBA00022989"/>
    </source>
</evidence>
<dbReference type="GO" id="GO:0005886">
    <property type="term" value="C:plasma membrane"/>
    <property type="evidence" value="ECO:0007669"/>
    <property type="project" value="UniProtKB-SubCell"/>
</dbReference>
<keyword evidence="5 7" id="KW-1133">Transmembrane helix</keyword>
<organism evidence="9 10">
    <name type="scientific">Mangrovihabitans endophyticus</name>
    <dbReference type="NCBI Taxonomy" id="1751298"/>
    <lineage>
        <taxon>Bacteria</taxon>
        <taxon>Bacillati</taxon>
        <taxon>Actinomycetota</taxon>
        <taxon>Actinomycetes</taxon>
        <taxon>Micromonosporales</taxon>
        <taxon>Micromonosporaceae</taxon>
        <taxon>Mangrovihabitans</taxon>
    </lineage>
</organism>
<evidence type="ECO:0000256" key="3">
    <source>
        <dbReference type="ARBA" id="ARBA00022475"/>
    </source>
</evidence>
<dbReference type="InterPro" id="IPR035906">
    <property type="entry name" value="MetI-like_sf"/>
</dbReference>
<comment type="similarity">
    <text evidence="7">Belongs to the binding-protein-dependent transport system permease family.</text>
</comment>
<reference evidence="9" key="2">
    <citation type="submission" date="2020-09" db="EMBL/GenBank/DDBJ databases">
        <authorList>
            <person name="Sun Q."/>
            <person name="Zhou Y."/>
        </authorList>
    </citation>
    <scope>NUCLEOTIDE SEQUENCE</scope>
    <source>
        <strain evidence="9">CGMCC 4.7299</strain>
    </source>
</reference>
<evidence type="ECO:0000313" key="9">
    <source>
        <dbReference type="EMBL" id="GGK81327.1"/>
    </source>
</evidence>
<feature type="transmembrane region" description="Helical" evidence="7">
    <location>
        <begin position="183"/>
        <end position="204"/>
    </location>
</feature>
<feature type="transmembrane region" description="Helical" evidence="7">
    <location>
        <begin position="238"/>
        <end position="259"/>
    </location>
</feature>
<keyword evidence="6 7" id="KW-0472">Membrane</keyword>
<evidence type="ECO:0000256" key="1">
    <source>
        <dbReference type="ARBA" id="ARBA00004651"/>
    </source>
</evidence>
<sequence>MSRRAKILVYAALSVLCVPFVFPTWWMVTSSFKPNADIFSARLWPRHLSLQPWHDVFTLQPFARQYANSLYIALLVTAGTMVVASMAGYAFARIRFRGQNILFVVVLTGLLIPSEVTIVPLFRMFNAAGLIDTHWPLILVPIFGAPSVLATFIMRQFFITLPGELEEAARLDGLGRAGTFRRVALPLARPALGAVAIFTFLHSWNLYLEPIVFLSTKTKFTLPQALTQFTDAYQGPLWNVQLSAASMTAIPVLIVFVLAQRHFIEGLAQTGLKG</sequence>
<dbReference type="PROSITE" id="PS50928">
    <property type="entry name" value="ABC_TM1"/>
    <property type="match status" value="1"/>
</dbReference>
<evidence type="ECO:0000256" key="2">
    <source>
        <dbReference type="ARBA" id="ARBA00022448"/>
    </source>
</evidence>
<dbReference type="Proteomes" id="UP000656042">
    <property type="component" value="Unassembled WGS sequence"/>
</dbReference>
<evidence type="ECO:0000256" key="4">
    <source>
        <dbReference type="ARBA" id="ARBA00022692"/>
    </source>
</evidence>
<dbReference type="RefSeq" id="WP_189078268.1">
    <property type="nucleotide sequence ID" value="NZ_BMMX01000003.1"/>
</dbReference>
<feature type="transmembrane region" description="Helical" evidence="7">
    <location>
        <begin position="134"/>
        <end position="154"/>
    </location>
</feature>
<protein>
    <submittedName>
        <fullName evidence="9">sn-glycerol-3-phosphate transport system permease protein UgpE</fullName>
    </submittedName>
</protein>
<gene>
    <name evidence="9" type="primary">ugpE</name>
    <name evidence="9" type="ORF">GCM10012284_14200</name>
</gene>
<feature type="transmembrane region" description="Helical" evidence="7">
    <location>
        <begin position="7"/>
        <end position="28"/>
    </location>
</feature>
<proteinExistence type="inferred from homology"/>
<dbReference type="CDD" id="cd06261">
    <property type="entry name" value="TM_PBP2"/>
    <property type="match status" value="1"/>
</dbReference>
<reference evidence="9" key="1">
    <citation type="journal article" date="2014" name="Int. J. Syst. Evol. Microbiol.">
        <title>Complete genome sequence of Corynebacterium casei LMG S-19264T (=DSM 44701T), isolated from a smear-ripened cheese.</title>
        <authorList>
            <consortium name="US DOE Joint Genome Institute (JGI-PGF)"/>
            <person name="Walter F."/>
            <person name="Albersmeier A."/>
            <person name="Kalinowski J."/>
            <person name="Ruckert C."/>
        </authorList>
    </citation>
    <scope>NUCLEOTIDE SEQUENCE</scope>
    <source>
        <strain evidence="9">CGMCC 4.7299</strain>
    </source>
</reference>
<keyword evidence="2 7" id="KW-0813">Transport</keyword>
<feature type="transmembrane region" description="Helical" evidence="7">
    <location>
        <begin position="101"/>
        <end position="122"/>
    </location>
</feature>
<evidence type="ECO:0000259" key="8">
    <source>
        <dbReference type="PROSITE" id="PS50928"/>
    </source>
</evidence>
<dbReference type="EMBL" id="BMMX01000003">
    <property type="protein sequence ID" value="GGK81327.1"/>
    <property type="molecule type" value="Genomic_DNA"/>
</dbReference>
<accession>A0A8J3FNG3</accession>
<name>A0A8J3FNG3_9ACTN</name>
<dbReference type="SUPFAM" id="SSF161098">
    <property type="entry name" value="MetI-like"/>
    <property type="match status" value="1"/>
</dbReference>
<evidence type="ECO:0000256" key="7">
    <source>
        <dbReference type="RuleBase" id="RU363032"/>
    </source>
</evidence>
<comment type="caution">
    <text evidence="9">The sequence shown here is derived from an EMBL/GenBank/DDBJ whole genome shotgun (WGS) entry which is preliminary data.</text>
</comment>
<keyword evidence="3" id="KW-1003">Cell membrane</keyword>